<organism evidence="3 4">
    <name type="scientific">Paramuricea clavata</name>
    <name type="common">Red gorgonian</name>
    <name type="synonym">Violescent sea-whip</name>
    <dbReference type="NCBI Taxonomy" id="317549"/>
    <lineage>
        <taxon>Eukaryota</taxon>
        <taxon>Metazoa</taxon>
        <taxon>Cnidaria</taxon>
        <taxon>Anthozoa</taxon>
        <taxon>Octocorallia</taxon>
        <taxon>Malacalcyonacea</taxon>
        <taxon>Plexauridae</taxon>
        <taxon>Paramuricea</taxon>
    </lineage>
</organism>
<evidence type="ECO:0000256" key="2">
    <source>
        <dbReference type="SAM" id="Phobius"/>
    </source>
</evidence>
<feature type="region of interest" description="Disordered" evidence="1">
    <location>
        <begin position="276"/>
        <end position="301"/>
    </location>
</feature>
<sequence>MPKTKAHTLSNDENEKSMFMTLMTQNRSAFEVDAIWRNDNNARVTWISEYGRQFHLSVRPVNYNASTGTFLLSKWRKAVIRFIAVRMEPTAQSDIGTDRATFSAEISLIKNLSYQIRLMNADGGNLTASVFLDAREEFAADDKSDRNNTMDEENSCSWYSCPARLFTEILNDFGKSCFTHGAIFAAPIIVVGMFLVGILVYVVIRRCKSKKQRRDINVEKRTVDSVENLKIDIIQLHEISNGGLTEVVVCPPAKEMSLPHPVVVEIPEILITAPLSEADSQSESSADESSSDEGEYILDLI</sequence>
<evidence type="ECO:0000313" key="3">
    <source>
        <dbReference type="EMBL" id="CAB4002642.1"/>
    </source>
</evidence>
<gene>
    <name evidence="3" type="ORF">PACLA_8A005011</name>
</gene>
<keyword evidence="2" id="KW-1133">Transmembrane helix</keyword>
<evidence type="ECO:0000313" key="4">
    <source>
        <dbReference type="Proteomes" id="UP001152795"/>
    </source>
</evidence>
<protein>
    <submittedName>
        <fullName evidence="3">Uncharacterized protein</fullName>
    </submittedName>
</protein>
<keyword evidence="2" id="KW-0472">Membrane</keyword>
<accession>A0A6S7I907</accession>
<dbReference type="AlphaFoldDB" id="A0A6S7I907"/>
<reference evidence="3" key="1">
    <citation type="submission" date="2020-04" db="EMBL/GenBank/DDBJ databases">
        <authorList>
            <person name="Alioto T."/>
            <person name="Alioto T."/>
            <person name="Gomez Garrido J."/>
        </authorList>
    </citation>
    <scope>NUCLEOTIDE SEQUENCE</scope>
    <source>
        <strain evidence="3">A484AB</strain>
    </source>
</reference>
<feature type="compositionally biased region" description="Acidic residues" evidence="1">
    <location>
        <begin position="285"/>
        <end position="301"/>
    </location>
</feature>
<proteinExistence type="predicted"/>
<evidence type="ECO:0000256" key="1">
    <source>
        <dbReference type="SAM" id="MobiDB-lite"/>
    </source>
</evidence>
<name>A0A6S7I907_PARCT</name>
<comment type="caution">
    <text evidence="3">The sequence shown here is derived from an EMBL/GenBank/DDBJ whole genome shotgun (WGS) entry which is preliminary data.</text>
</comment>
<feature type="transmembrane region" description="Helical" evidence="2">
    <location>
        <begin position="182"/>
        <end position="204"/>
    </location>
</feature>
<keyword evidence="2" id="KW-0812">Transmembrane</keyword>
<keyword evidence="4" id="KW-1185">Reference proteome</keyword>
<dbReference type="Proteomes" id="UP001152795">
    <property type="component" value="Unassembled WGS sequence"/>
</dbReference>
<dbReference type="EMBL" id="CACRXK020004406">
    <property type="protein sequence ID" value="CAB4002642.1"/>
    <property type="molecule type" value="Genomic_DNA"/>
</dbReference>